<dbReference type="Proteomes" id="UP001147747">
    <property type="component" value="Unassembled WGS sequence"/>
</dbReference>
<evidence type="ECO:0000313" key="1">
    <source>
        <dbReference type="EMBL" id="KAJ5414920.1"/>
    </source>
</evidence>
<sequence length="69" mass="8039">MYTVNFLHWVAGMEGWCMWLLSKFGEPQPRTKEEVHVVRRVWAQKPTAILTDFEFADALAETTIEIQGQ</sequence>
<organism evidence="1 2">
    <name type="scientific">Penicillium cosmopolitanum</name>
    <dbReference type="NCBI Taxonomy" id="1131564"/>
    <lineage>
        <taxon>Eukaryota</taxon>
        <taxon>Fungi</taxon>
        <taxon>Dikarya</taxon>
        <taxon>Ascomycota</taxon>
        <taxon>Pezizomycotina</taxon>
        <taxon>Eurotiomycetes</taxon>
        <taxon>Eurotiomycetidae</taxon>
        <taxon>Eurotiales</taxon>
        <taxon>Aspergillaceae</taxon>
        <taxon>Penicillium</taxon>
    </lineage>
</organism>
<accession>A0A9X0BF81</accession>
<keyword evidence="2" id="KW-1185">Reference proteome</keyword>
<evidence type="ECO:0000313" key="2">
    <source>
        <dbReference type="Proteomes" id="UP001147747"/>
    </source>
</evidence>
<reference evidence="1" key="2">
    <citation type="journal article" date="2023" name="IMA Fungus">
        <title>Comparative genomic study of the Penicillium genus elucidates a diverse pangenome and 15 lateral gene transfer events.</title>
        <authorList>
            <person name="Petersen C."/>
            <person name="Sorensen T."/>
            <person name="Nielsen M.R."/>
            <person name="Sondergaard T.E."/>
            <person name="Sorensen J.L."/>
            <person name="Fitzpatrick D.A."/>
            <person name="Frisvad J.C."/>
            <person name="Nielsen K.L."/>
        </authorList>
    </citation>
    <scope>NUCLEOTIDE SEQUENCE</scope>
    <source>
        <strain evidence="1">IBT 29677</strain>
    </source>
</reference>
<dbReference type="RefSeq" id="XP_056494766.1">
    <property type="nucleotide sequence ID" value="XM_056624665.1"/>
</dbReference>
<comment type="caution">
    <text evidence="1">The sequence shown here is derived from an EMBL/GenBank/DDBJ whole genome shotgun (WGS) entry which is preliminary data.</text>
</comment>
<dbReference type="EMBL" id="JAPZBU010000001">
    <property type="protein sequence ID" value="KAJ5414920.1"/>
    <property type="molecule type" value="Genomic_DNA"/>
</dbReference>
<reference evidence="1" key="1">
    <citation type="submission" date="2022-12" db="EMBL/GenBank/DDBJ databases">
        <authorList>
            <person name="Petersen C."/>
        </authorList>
    </citation>
    <scope>NUCLEOTIDE SEQUENCE</scope>
    <source>
        <strain evidence="1">IBT 29677</strain>
    </source>
</reference>
<gene>
    <name evidence="1" type="ORF">N7509_000018</name>
</gene>
<protein>
    <submittedName>
        <fullName evidence="1">Uncharacterized protein</fullName>
    </submittedName>
</protein>
<dbReference type="GeneID" id="81363645"/>
<name>A0A9X0BF81_9EURO</name>
<dbReference type="AlphaFoldDB" id="A0A9X0BF81"/>
<proteinExistence type="predicted"/>